<dbReference type="AlphaFoldDB" id="A0A6P1T0L8"/>
<dbReference type="KEGG" id="amaq:GO499_14400"/>
<gene>
    <name evidence="1" type="ORF">GO499_14400</name>
</gene>
<protein>
    <submittedName>
        <fullName evidence="1">Uncharacterized protein</fullName>
    </submittedName>
</protein>
<dbReference type="RefSeq" id="WP_161862826.1">
    <property type="nucleotide sequence ID" value="NZ_CP046620.1"/>
</dbReference>
<evidence type="ECO:0000313" key="1">
    <source>
        <dbReference type="EMBL" id="QHQ36278.1"/>
    </source>
</evidence>
<evidence type="ECO:0000313" key="2">
    <source>
        <dbReference type="Proteomes" id="UP000464495"/>
    </source>
</evidence>
<proteinExistence type="predicted"/>
<reference evidence="1 2" key="1">
    <citation type="submission" date="2019-12" db="EMBL/GenBank/DDBJ databases">
        <title>Complete genome sequence of Algicella marina strain 9Alg 56(T) isolated from the red alga Tichocarpus crinitus.</title>
        <authorList>
            <person name="Kim S.-G."/>
            <person name="Nedashkovskaya O.I."/>
        </authorList>
    </citation>
    <scope>NUCLEOTIDE SEQUENCE [LARGE SCALE GENOMIC DNA]</scope>
    <source>
        <strain evidence="1 2">9Alg 56</strain>
    </source>
</reference>
<dbReference type="Proteomes" id="UP000464495">
    <property type="component" value="Chromosome"/>
</dbReference>
<accession>A0A6P1T0L8</accession>
<dbReference type="EMBL" id="CP046620">
    <property type="protein sequence ID" value="QHQ36278.1"/>
    <property type="molecule type" value="Genomic_DNA"/>
</dbReference>
<organism evidence="1 2">
    <name type="scientific">Algicella marina</name>
    <dbReference type="NCBI Taxonomy" id="2683284"/>
    <lineage>
        <taxon>Bacteria</taxon>
        <taxon>Pseudomonadati</taxon>
        <taxon>Pseudomonadota</taxon>
        <taxon>Alphaproteobacteria</taxon>
        <taxon>Rhodobacterales</taxon>
        <taxon>Paracoccaceae</taxon>
        <taxon>Algicella</taxon>
    </lineage>
</organism>
<keyword evidence="2" id="KW-1185">Reference proteome</keyword>
<sequence>MNNNLFYAVFLLLSGSLVAIARVMPASFEAANLFSSDDTDFDSQDELVRDII</sequence>
<name>A0A6P1T0L8_9RHOB</name>